<reference evidence="2 4" key="1">
    <citation type="journal article" date="2020" name="Stud. Mycol.">
        <title>101 Dothideomycetes genomes: a test case for predicting lifestyles and emergence of pathogens.</title>
        <authorList>
            <person name="Haridas S."/>
            <person name="Albert R."/>
            <person name="Binder M."/>
            <person name="Bloem J."/>
            <person name="Labutti K."/>
            <person name="Salamov A."/>
            <person name="Andreopoulos B."/>
            <person name="Baker S."/>
            <person name="Barry K."/>
            <person name="Bills G."/>
            <person name="Bluhm B."/>
            <person name="Cannon C."/>
            <person name="Castanera R."/>
            <person name="Culley D."/>
            <person name="Daum C."/>
            <person name="Ezra D."/>
            <person name="Gonzalez J."/>
            <person name="Henrissat B."/>
            <person name="Kuo A."/>
            <person name="Liang C."/>
            <person name="Lipzen A."/>
            <person name="Lutzoni F."/>
            <person name="Magnuson J."/>
            <person name="Mondo S."/>
            <person name="Nolan M."/>
            <person name="Ohm R."/>
            <person name="Pangilinan J."/>
            <person name="Park H.-J."/>
            <person name="Ramirez L."/>
            <person name="Alfaro M."/>
            <person name="Sun H."/>
            <person name="Tritt A."/>
            <person name="Yoshinaga Y."/>
            <person name="Zwiers L.-H."/>
            <person name="Turgeon B."/>
            <person name="Goodwin S."/>
            <person name="Spatafora J."/>
            <person name="Crous P."/>
            <person name="Grigoriev I."/>
        </authorList>
    </citation>
    <scope>NUCLEOTIDE SEQUENCE</scope>
    <source>
        <strain evidence="2 4">CBS 304.34</strain>
    </source>
</reference>
<evidence type="ECO:0000313" key="4">
    <source>
        <dbReference type="RefSeq" id="XP_033581261.1"/>
    </source>
</evidence>
<sequence>MSPADTDMEDSNHAGDISDDTSKKKKTQPRDRLGDSDDIISDYGSEDSETAGDGEAPVKYVKDCALLPDTTPLDWPHILDLDQEFGTNEPEFRVSDLRLADGVVTVLWNYDPEALKQFLDPKIKIFEFVRLLPVGSTSFSSVIHRKGSYVRAGWFERINQRILSGNCHVWETRAEALISLSGA</sequence>
<reference evidence="4" key="3">
    <citation type="submission" date="2025-04" db="UniProtKB">
        <authorList>
            <consortium name="RefSeq"/>
        </authorList>
    </citation>
    <scope>IDENTIFICATION</scope>
    <source>
        <strain evidence="4">CBS 304.34</strain>
    </source>
</reference>
<dbReference type="Proteomes" id="UP000504636">
    <property type="component" value="Unplaced"/>
</dbReference>
<evidence type="ECO:0000256" key="1">
    <source>
        <dbReference type="SAM" id="MobiDB-lite"/>
    </source>
</evidence>
<keyword evidence="3" id="KW-1185">Reference proteome</keyword>
<evidence type="ECO:0000313" key="3">
    <source>
        <dbReference type="Proteomes" id="UP000504636"/>
    </source>
</evidence>
<accession>A0A6A6Z240</accession>
<dbReference type="AlphaFoldDB" id="A0A6A6Z240"/>
<protein>
    <submittedName>
        <fullName evidence="2 4">Uncharacterized protein</fullName>
    </submittedName>
</protein>
<dbReference type="OrthoDB" id="5395789at2759"/>
<evidence type="ECO:0000313" key="2">
    <source>
        <dbReference type="EMBL" id="KAF2814297.1"/>
    </source>
</evidence>
<name>A0A6A6Z240_9PEZI</name>
<feature type="compositionally biased region" description="Acidic residues" evidence="1">
    <location>
        <begin position="36"/>
        <end position="52"/>
    </location>
</feature>
<dbReference type="RefSeq" id="XP_033581261.1">
    <property type="nucleotide sequence ID" value="XM_033727743.1"/>
</dbReference>
<feature type="region of interest" description="Disordered" evidence="1">
    <location>
        <begin position="1"/>
        <end position="55"/>
    </location>
</feature>
<organism evidence="2">
    <name type="scientific">Mytilinidion resinicola</name>
    <dbReference type="NCBI Taxonomy" id="574789"/>
    <lineage>
        <taxon>Eukaryota</taxon>
        <taxon>Fungi</taxon>
        <taxon>Dikarya</taxon>
        <taxon>Ascomycota</taxon>
        <taxon>Pezizomycotina</taxon>
        <taxon>Dothideomycetes</taxon>
        <taxon>Pleosporomycetidae</taxon>
        <taxon>Mytilinidiales</taxon>
        <taxon>Mytilinidiaceae</taxon>
        <taxon>Mytilinidion</taxon>
    </lineage>
</organism>
<proteinExistence type="predicted"/>
<reference evidence="4" key="2">
    <citation type="submission" date="2020-04" db="EMBL/GenBank/DDBJ databases">
        <authorList>
            <consortium name="NCBI Genome Project"/>
        </authorList>
    </citation>
    <scope>NUCLEOTIDE SEQUENCE</scope>
    <source>
        <strain evidence="4">CBS 304.34</strain>
    </source>
</reference>
<gene>
    <name evidence="2 4" type="ORF">BDZ99DRAFT_567954</name>
</gene>
<dbReference type="GeneID" id="54468636"/>
<dbReference type="EMBL" id="MU003695">
    <property type="protein sequence ID" value="KAF2814297.1"/>
    <property type="molecule type" value="Genomic_DNA"/>
</dbReference>